<dbReference type="EMBL" id="CP012748">
    <property type="protein sequence ID" value="ALL69929.1"/>
    <property type="molecule type" value="Genomic_DNA"/>
</dbReference>
<dbReference type="SMART" id="SM00382">
    <property type="entry name" value="AAA"/>
    <property type="match status" value="1"/>
</dbReference>
<dbReference type="InterPro" id="IPR027417">
    <property type="entry name" value="P-loop_NTPase"/>
</dbReference>
<dbReference type="AlphaFoldDB" id="A0A0P0RMK0"/>
<feature type="domain" description="ABC transporter" evidence="6">
    <location>
        <begin position="6"/>
        <end position="253"/>
    </location>
</feature>
<evidence type="ECO:0000313" key="8">
    <source>
        <dbReference type="Proteomes" id="UP000019146"/>
    </source>
</evidence>
<dbReference type="InterPro" id="IPR003593">
    <property type="entry name" value="AAA+_ATPase"/>
</dbReference>
<protein>
    <submittedName>
        <fullName evidence="7">Branched-chain amino acid transport ATP-binding protein LivG</fullName>
    </submittedName>
</protein>
<proteinExistence type="predicted"/>
<dbReference type="GO" id="GO:0016887">
    <property type="term" value="F:ATP hydrolysis activity"/>
    <property type="evidence" value="ECO:0007669"/>
    <property type="project" value="InterPro"/>
</dbReference>
<dbReference type="KEGG" id="bcai:K788_0001711"/>
<dbReference type="GO" id="GO:0005886">
    <property type="term" value="C:plasma membrane"/>
    <property type="evidence" value="ECO:0007669"/>
    <property type="project" value="TreeGrafter"/>
</dbReference>
<dbReference type="RefSeq" id="WP_035995173.1">
    <property type="nucleotide sequence ID" value="NZ_CP012748.1"/>
</dbReference>
<accession>A0A0P0RMK0</accession>
<dbReference type="InterPro" id="IPR032823">
    <property type="entry name" value="BCA_ABC_TP_C"/>
</dbReference>
<evidence type="ECO:0000256" key="4">
    <source>
        <dbReference type="ARBA" id="ARBA00022741"/>
    </source>
</evidence>
<dbReference type="GO" id="GO:0005524">
    <property type="term" value="F:ATP binding"/>
    <property type="evidence" value="ECO:0007669"/>
    <property type="project" value="UniProtKB-KW"/>
</dbReference>
<organism evidence="7 8">
    <name type="scientific">Paraburkholderia caribensis MBA4</name>
    <dbReference type="NCBI Taxonomy" id="1323664"/>
    <lineage>
        <taxon>Bacteria</taxon>
        <taxon>Pseudomonadati</taxon>
        <taxon>Pseudomonadota</taxon>
        <taxon>Betaproteobacteria</taxon>
        <taxon>Burkholderiales</taxon>
        <taxon>Burkholderiaceae</taxon>
        <taxon>Paraburkholderia</taxon>
    </lineage>
</organism>
<dbReference type="Pfam" id="PF00005">
    <property type="entry name" value="ABC_tran"/>
    <property type="match status" value="1"/>
</dbReference>
<evidence type="ECO:0000313" key="7">
    <source>
        <dbReference type="EMBL" id="ALL69929.1"/>
    </source>
</evidence>
<name>A0A0P0RMK0_9BURK</name>
<evidence type="ECO:0000256" key="2">
    <source>
        <dbReference type="ARBA" id="ARBA00022475"/>
    </source>
</evidence>
<dbReference type="InterPro" id="IPR003439">
    <property type="entry name" value="ABC_transporter-like_ATP-bd"/>
</dbReference>
<geneLocation type="plasmid" evidence="8"/>
<dbReference type="InterPro" id="IPR051120">
    <property type="entry name" value="ABC_AA/LPS_Transport"/>
</dbReference>
<evidence type="ECO:0000256" key="3">
    <source>
        <dbReference type="ARBA" id="ARBA00022519"/>
    </source>
</evidence>
<keyword evidence="1" id="KW-0813">Transport</keyword>
<evidence type="ECO:0000259" key="6">
    <source>
        <dbReference type="PROSITE" id="PS50893"/>
    </source>
</evidence>
<keyword evidence="3" id="KW-0472">Membrane</keyword>
<sequence>MSEPLLKIEKLSRHFGGLAAVSDLNFHVGEREILGIIGPNGAGKTTAINLVSGVIKPSSGRVLFDGEEVTGLLPHVLARKGLVRTFQSTTVYGTQTVYENAVRGAWLGLYPGFMAAFFNTRRARRLRDETARRVGELLDWLNLSEVAHLQAGSLPYGYQKTLGMVITLAAQPRIVMLDEPVAGLSAEEADHVRDTILKIRARGITVIVIDHNIRFMKGLCDRVMAMNQGHELTTGAPLDVLANPKVIEAYLGRGHAAAHRI</sequence>
<keyword evidence="4" id="KW-0547">Nucleotide-binding</keyword>
<dbReference type="Proteomes" id="UP000019146">
    <property type="component" value="Plasmid unnamed"/>
</dbReference>
<reference evidence="7 8" key="1">
    <citation type="journal article" date="2014" name="Genome Announc.">
        <title>Draft Genome Sequence of the Haloacid-Degrading Burkholderia caribensis Strain MBA4.</title>
        <authorList>
            <person name="Pan Y."/>
            <person name="Kong K.F."/>
            <person name="Tsang J.S."/>
        </authorList>
    </citation>
    <scope>NUCLEOTIDE SEQUENCE [LARGE SCALE GENOMIC DNA]</scope>
    <source>
        <strain evidence="7 8">MBA4</strain>
        <plasmid evidence="8">Plasmid</plasmid>
    </source>
</reference>
<keyword evidence="2" id="KW-1003">Cell membrane</keyword>
<dbReference type="Gene3D" id="3.40.50.300">
    <property type="entry name" value="P-loop containing nucleotide triphosphate hydrolases"/>
    <property type="match status" value="1"/>
</dbReference>
<keyword evidence="7" id="KW-0614">Plasmid</keyword>
<dbReference type="PANTHER" id="PTHR45772">
    <property type="entry name" value="CONSERVED COMPONENT OF ABC TRANSPORTER FOR NATURAL AMINO ACIDS-RELATED"/>
    <property type="match status" value="1"/>
</dbReference>
<gene>
    <name evidence="7" type="ORF">K788_0001711</name>
</gene>
<dbReference type="Pfam" id="PF12399">
    <property type="entry name" value="BCA_ABC_TP_C"/>
    <property type="match status" value="1"/>
</dbReference>
<keyword evidence="3" id="KW-0997">Cell inner membrane</keyword>
<dbReference type="CDD" id="cd03219">
    <property type="entry name" value="ABC_Mj1267_LivG_branched"/>
    <property type="match status" value="1"/>
</dbReference>
<evidence type="ECO:0000256" key="1">
    <source>
        <dbReference type="ARBA" id="ARBA00022448"/>
    </source>
</evidence>
<keyword evidence="5 7" id="KW-0067">ATP-binding</keyword>
<evidence type="ECO:0000256" key="5">
    <source>
        <dbReference type="ARBA" id="ARBA00022840"/>
    </source>
</evidence>
<dbReference type="SUPFAM" id="SSF52540">
    <property type="entry name" value="P-loop containing nucleoside triphosphate hydrolases"/>
    <property type="match status" value="1"/>
</dbReference>
<dbReference type="GeneID" id="69973450"/>
<dbReference type="PROSITE" id="PS50893">
    <property type="entry name" value="ABC_TRANSPORTER_2"/>
    <property type="match status" value="1"/>
</dbReference>